<dbReference type="GO" id="GO:0046872">
    <property type="term" value="F:metal ion binding"/>
    <property type="evidence" value="ECO:0007669"/>
    <property type="project" value="UniProtKB-KW"/>
</dbReference>
<organism evidence="6">
    <name type="scientific">Bradyrhizobium sp. LLZ17</name>
    <dbReference type="NCBI Taxonomy" id="3239388"/>
    <lineage>
        <taxon>Bacteria</taxon>
        <taxon>Pseudomonadati</taxon>
        <taxon>Pseudomonadota</taxon>
        <taxon>Alphaproteobacteria</taxon>
        <taxon>Hyphomicrobiales</taxon>
        <taxon>Nitrobacteraceae</taxon>
        <taxon>Bradyrhizobium</taxon>
    </lineage>
</organism>
<dbReference type="Pfam" id="PF04828">
    <property type="entry name" value="GFA"/>
    <property type="match status" value="1"/>
</dbReference>
<evidence type="ECO:0000259" key="5">
    <source>
        <dbReference type="PROSITE" id="PS51891"/>
    </source>
</evidence>
<dbReference type="InterPro" id="IPR006913">
    <property type="entry name" value="CENP-V/GFA"/>
</dbReference>
<feature type="domain" description="CENP-V/GFA" evidence="5">
    <location>
        <begin position="25"/>
        <end position="149"/>
    </location>
</feature>
<evidence type="ECO:0000256" key="4">
    <source>
        <dbReference type="ARBA" id="ARBA00023239"/>
    </source>
</evidence>
<dbReference type="AlphaFoldDB" id="A0AB39XNM2"/>
<dbReference type="RefSeq" id="WP_369724369.1">
    <property type="nucleotide sequence ID" value="NZ_CP165734.1"/>
</dbReference>
<evidence type="ECO:0000256" key="2">
    <source>
        <dbReference type="ARBA" id="ARBA00022723"/>
    </source>
</evidence>
<evidence type="ECO:0000313" key="6">
    <source>
        <dbReference type="EMBL" id="XDV59505.1"/>
    </source>
</evidence>
<dbReference type="PANTHER" id="PTHR33337:SF40">
    <property type="entry name" value="CENP-V_GFA DOMAIN-CONTAINING PROTEIN-RELATED"/>
    <property type="match status" value="1"/>
</dbReference>
<sequence>MLGAGFGDNRRGSAGGWRRRSFRRVAGRPNCSVRPLGSAPQAIYYTIAAAPLRGFQFQCSDCQRDTGSGHSSVSVFARNAVSVTGELREIARTSDSGAVKRKGFCPNCGSPIYNQPEEKPDYIGIYVGTLDDASTFKPSVVLFCSRGYDRDRLDPEIPKLPEWHPVSK</sequence>
<name>A0AB39XNM2_9BRAD</name>
<gene>
    <name evidence="6" type="ORF">AB8Z38_09025</name>
</gene>
<dbReference type="Gene3D" id="3.90.1590.10">
    <property type="entry name" value="glutathione-dependent formaldehyde- activating enzyme (gfa)"/>
    <property type="match status" value="1"/>
</dbReference>
<evidence type="ECO:0000256" key="3">
    <source>
        <dbReference type="ARBA" id="ARBA00022833"/>
    </source>
</evidence>
<proteinExistence type="inferred from homology"/>
<evidence type="ECO:0000256" key="1">
    <source>
        <dbReference type="ARBA" id="ARBA00005495"/>
    </source>
</evidence>
<dbReference type="InterPro" id="IPR011057">
    <property type="entry name" value="Mss4-like_sf"/>
</dbReference>
<reference evidence="6" key="1">
    <citation type="submission" date="2024-08" db="EMBL/GenBank/DDBJ databases">
        <authorList>
            <person name="Chaddad Z."/>
            <person name="Lamrabet M."/>
            <person name="Bouhnik O."/>
            <person name="Alami S."/>
            <person name="Wipf D."/>
            <person name="Courty P.E."/>
            <person name="Missbah El Idrissi M."/>
        </authorList>
    </citation>
    <scope>NUCLEOTIDE SEQUENCE</scope>
    <source>
        <strain evidence="6">LLZ17</strain>
    </source>
</reference>
<accession>A0AB39XNM2</accession>
<comment type="similarity">
    <text evidence="1">Belongs to the Gfa family.</text>
</comment>
<keyword evidence="4" id="KW-0456">Lyase</keyword>
<keyword evidence="2" id="KW-0479">Metal-binding</keyword>
<protein>
    <submittedName>
        <fullName evidence="6">GFA family protein</fullName>
    </submittedName>
</protein>
<dbReference type="SUPFAM" id="SSF51316">
    <property type="entry name" value="Mss4-like"/>
    <property type="match status" value="1"/>
</dbReference>
<dbReference type="PANTHER" id="PTHR33337">
    <property type="entry name" value="GFA DOMAIN-CONTAINING PROTEIN"/>
    <property type="match status" value="1"/>
</dbReference>
<dbReference type="GO" id="GO:0016846">
    <property type="term" value="F:carbon-sulfur lyase activity"/>
    <property type="evidence" value="ECO:0007669"/>
    <property type="project" value="InterPro"/>
</dbReference>
<dbReference type="EMBL" id="CP165734">
    <property type="protein sequence ID" value="XDV59505.1"/>
    <property type="molecule type" value="Genomic_DNA"/>
</dbReference>
<keyword evidence="3" id="KW-0862">Zinc</keyword>
<dbReference type="PROSITE" id="PS51891">
    <property type="entry name" value="CENP_V_GFA"/>
    <property type="match status" value="1"/>
</dbReference>